<dbReference type="KEGG" id="palb:EJC50_12015"/>
<evidence type="ECO:0008006" key="4">
    <source>
        <dbReference type="Google" id="ProtNLM"/>
    </source>
</evidence>
<sequence length="246" mass="27058">MKSRKRHLGQLLLVGCLIVLVCSSCGNSNGENDALGTNQSNEAVQQVENVDNSVRAIGEAIGGQLIVKPASSATAVPLGAPSCYGLETDLEWQGDYRAYWVTGKEGAEQQSAEVFTFPADFQIIQQSDAPIAMQSFKLENTELFAYVPRYTDCHAQETYFFGVEDGAAFPVPLHVQDDLTWPNIGQLPHHHFKVDDERGELILTGGYGAGQEYINVYHFVYDAKGRFLELKQTEQIKPADLPADSN</sequence>
<dbReference type="AlphaFoldDB" id="A0A3S9A3H3"/>
<organism evidence="2 3">
    <name type="scientific">Paenibacillus albus</name>
    <dbReference type="NCBI Taxonomy" id="2495582"/>
    <lineage>
        <taxon>Bacteria</taxon>
        <taxon>Bacillati</taxon>
        <taxon>Bacillota</taxon>
        <taxon>Bacilli</taxon>
        <taxon>Bacillales</taxon>
        <taxon>Paenibacillaceae</taxon>
        <taxon>Paenibacillus</taxon>
    </lineage>
</organism>
<protein>
    <recommendedName>
        <fullName evidence="4">Lipoprotein</fullName>
    </recommendedName>
</protein>
<evidence type="ECO:0000313" key="2">
    <source>
        <dbReference type="EMBL" id="AZN40288.1"/>
    </source>
</evidence>
<dbReference type="RefSeq" id="WP_126015519.1">
    <property type="nucleotide sequence ID" value="NZ_CP034437.1"/>
</dbReference>
<dbReference type="Proteomes" id="UP000272528">
    <property type="component" value="Chromosome"/>
</dbReference>
<accession>A0A3S9A3H3</accession>
<gene>
    <name evidence="2" type="ORF">EJC50_12015</name>
</gene>
<dbReference type="EMBL" id="CP034437">
    <property type="protein sequence ID" value="AZN40288.1"/>
    <property type="molecule type" value="Genomic_DNA"/>
</dbReference>
<dbReference type="OrthoDB" id="2628816at2"/>
<reference evidence="3" key="1">
    <citation type="submission" date="2018-12" db="EMBL/GenBank/DDBJ databases">
        <title>Genome sequence of Peanibacillus sp.</title>
        <authorList>
            <person name="Subramani G."/>
            <person name="Srinivasan S."/>
            <person name="Kim M.K."/>
        </authorList>
    </citation>
    <scope>NUCLEOTIDE SEQUENCE [LARGE SCALE GENOMIC DNA]</scope>
    <source>
        <strain evidence="3">18JY67-1</strain>
    </source>
</reference>
<evidence type="ECO:0000256" key="1">
    <source>
        <dbReference type="SAM" id="SignalP"/>
    </source>
</evidence>
<feature type="signal peptide" evidence="1">
    <location>
        <begin position="1"/>
        <end position="26"/>
    </location>
</feature>
<evidence type="ECO:0000313" key="3">
    <source>
        <dbReference type="Proteomes" id="UP000272528"/>
    </source>
</evidence>
<proteinExistence type="predicted"/>
<keyword evidence="1" id="KW-0732">Signal</keyword>
<name>A0A3S9A3H3_9BACL</name>
<feature type="chain" id="PRO_5038796232" description="Lipoprotein" evidence="1">
    <location>
        <begin position="27"/>
        <end position="246"/>
    </location>
</feature>
<keyword evidence="3" id="KW-1185">Reference proteome</keyword>